<proteinExistence type="predicted"/>
<keyword evidence="1" id="KW-0472">Membrane</keyword>
<feature type="transmembrane region" description="Helical" evidence="1">
    <location>
        <begin position="82"/>
        <end position="107"/>
    </location>
</feature>
<sequence>MRRDYYDILGGAALAAIGLCVSAYAAVHYDFGSLRRMGPGFFPVVLGLMLAGLGLIVAIPAWGRSTDARPFELPEALGALGAIIFFALTMDRIGLILATALSVLIATLPAARKGLGWRLVLGGTVTLLVWLVFGVGLSMTIPLWPWSA</sequence>
<feature type="transmembrane region" description="Helical" evidence="1">
    <location>
        <begin position="6"/>
        <end position="29"/>
    </location>
</feature>
<evidence type="ECO:0000313" key="4">
    <source>
        <dbReference type="Proteomes" id="UP000186141"/>
    </source>
</evidence>
<evidence type="ECO:0000313" key="3">
    <source>
        <dbReference type="EMBL" id="SIS92235.1"/>
    </source>
</evidence>
<dbReference type="InterPro" id="IPR009936">
    <property type="entry name" value="DUF1468"/>
</dbReference>
<keyword evidence="1" id="KW-1133">Transmembrane helix</keyword>
<organism evidence="3 4">
    <name type="scientific">Gemmobacter megaterium</name>
    <dbReference type="NCBI Taxonomy" id="1086013"/>
    <lineage>
        <taxon>Bacteria</taxon>
        <taxon>Pseudomonadati</taxon>
        <taxon>Pseudomonadota</taxon>
        <taxon>Alphaproteobacteria</taxon>
        <taxon>Rhodobacterales</taxon>
        <taxon>Paracoccaceae</taxon>
        <taxon>Gemmobacter</taxon>
    </lineage>
</organism>
<dbReference type="OrthoDB" id="5186924at2"/>
<evidence type="ECO:0000256" key="1">
    <source>
        <dbReference type="SAM" id="Phobius"/>
    </source>
</evidence>
<feature type="transmembrane region" description="Helical" evidence="1">
    <location>
        <begin position="41"/>
        <end position="62"/>
    </location>
</feature>
<protein>
    <submittedName>
        <fullName evidence="3">Tripartite tricarboxylate transporter TctB family protein</fullName>
    </submittedName>
</protein>
<dbReference type="EMBL" id="FTOT01000003">
    <property type="protein sequence ID" value="SIS92235.1"/>
    <property type="molecule type" value="Genomic_DNA"/>
</dbReference>
<reference evidence="3 4" key="1">
    <citation type="submission" date="2017-01" db="EMBL/GenBank/DDBJ databases">
        <authorList>
            <person name="Mah S.A."/>
            <person name="Swanson W.J."/>
            <person name="Moy G.W."/>
            <person name="Vacquier V.D."/>
        </authorList>
    </citation>
    <scope>NUCLEOTIDE SEQUENCE [LARGE SCALE GENOMIC DNA]</scope>
    <source>
        <strain evidence="3 4">DSM 26375</strain>
    </source>
</reference>
<feature type="transmembrane region" description="Helical" evidence="1">
    <location>
        <begin position="119"/>
        <end position="144"/>
    </location>
</feature>
<dbReference type="RefSeq" id="WP_076530364.1">
    <property type="nucleotide sequence ID" value="NZ_BMEH01000003.1"/>
</dbReference>
<name>A0A1N7N1N3_9RHOB</name>
<dbReference type="AlphaFoldDB" id="A0A1N7N1N3"/>
<keyword evidence="4" id="KW-1185">Reference proteome</keyword>
<dbReference type="Pfam" id="PF07331">
    <property type="entry name" value="TctB"/>
    <property type="match status" value="1"/>
</dbReference>
<keyword evidence="1" id="KW-0812">Transmembrane</keyword>
<dbReference type="STRING" id="1086013.SAMN05421774_10350"/>
<feature type="domain" description="DUF1468" evidence="2">
    <location>
        <begin position="10"/>
        <end position="142"/>
    </location>
</feature>
<accession>A0A1N7N1N3</accession>
<gene>
    <name evidence="3" type="ORF">SAMN05421774_10350</name>
</gene>
<evidence type="ECO:0000259" key="2">
    <source>
        <dbReference type="Pfam" id="PF07331"/>
    </source>
</evidence>
<dbReference type="Proteomes" id="UP000186141">
    <property type="component" value="Unassembled WGS sequence"/>
</dbReference>